<dbReference type="Proteomes" id="UP001153269">
    <property type="component" value="Unassembled WGS sequence"/>
</dbReference>
<proteinExistence type="predicted"/>
<reference evidence="2" key="1">
    <citation type="submission" date="2020-03" db="EMBL/GenBank/DDBJ databases">
        <authorList>
            <person name="Weist P."/>
        </authorList>
    </citation>
    <scope>NUCLEOTIDE SEQUENCE</scope>
</reference>
<protein>
    <submittedName>
        <fullName evidence="2">Uncharacterized protein</fullName>
    </submittedName>
</protein>
<gene>
    <name evidence="2" type="ORF">PLEPLA_LOCUS13910</name>
</gene>
<keyword evidence="3" id="KW-1185">Reference proteome</keyword>
<comment type="caution">
    <text evidence="2">The sequence shown here is derived from an EMBL/GenBank/DDBJ whole genome shotgun (WGS) entry which is preliminary data.</text>
</comment>
<organism evidence="2 3">
    <name type="scientific">Pleuronectes platessa</name>
    <name type="common">European plaice</name>
    <dbReference type="NCBI Taxonomy" id="8262"/>
    <lineage>
        <taxon>Eukaryota</taxon>
        <taxon>Metazoa</taxon>
        <taxon>Chordata</taxon>
        <taxon>Craniata</taxon>
        <taxon>Vertebrata</taxon>
        <taxon>Euteleostomi</taxon>
        <taxon>Actinopterygii</taxon>
        <taxon>Neopterygii</taxon>
        <taxon>Teleostei</taxon>
        <taxon>Neoteleostei</taxon>
        <taxon>Acanthomorphata</taxon>
        <taxon>Carangaria</taxon>
        <taxon>Pleuronectiformes</taxon>
        <taxon>Pleuronectoidei</taxon>
        <taxon>Pleuronectidae</taxon>
        <taxon>Pleuronectes</taxon>
    </lineage>
</organism>
<evidence type="ECO:0000313" key="2">
    <source>
        <dbReference type="EMBL" id="CAB1425976.1"/>
    </source>
</evidence>
<sequence length="241" mass="27114">MRAWTQWSRGEELHLPVLSVKAPAKTPKEKRGGFEMPCLLVTTPFVYPPPICGPGFRRRPFSKGSLSRPHINLLEPGSLRGLELVKDLVPRFGPCPSKPPIRRGPKPPDQLRQQVCQEEHSGGMSGEQPRGNDGSLRWSRTLATPESKHCSSERTWRIEAEELDGLRSPVLHTFSLSNIDKHKISAALKNTLKPEESALDSRQRHTLCSATHHSHSSAGRKYKHHYPFCPPASRTQSEVRY</sequence>
<dbReference type="AlphaFoldDB" id="A0A9N7U7G9"/>
<evidence type="ECO:0000313" key="3">
    <source>
        <dbReference type="Proteomes" id="UP001153269"/>
    </source>
</evidence>
<name>A0A9N7U7G9_PLEPL</name>
<feature type="region of interest" description="Disordered" evidence="1">
    <location>
        <begin position="95"/>
        <end position="135"/>
    </location>
</feature>
<accession>A0A9N7U7G9</accession>
<dbReference type="EMBL" id="CADEAL010000849">
    <property type="protein sequence ID" value="CAB1425976.1"/>
    <property type="molecule type" value="Genomic_DNA"/>
</dbReference>
<feature type="region of interest" description="Disordered" evidence="1">
    <location>
        <begin position="211"/>
        <end position="241"/>
    </location>
</feature>
<feature type="compositionally biased region" description="Basic residues" evidence="1">
    <location>
        <begin position="212"/>
        <end position="226"/>
    </location>
</feature>
<evidence type="ECO:0000256" key="1">
    <source>
        <dbReference type="SAM" id="MobiDB-lite"/>
    </source>
</evidence>